<name>A0A445MFT8_ENSVE</name>
<evidence type="ECO:0000313" key="1">
    <source>
        <dbReference type="EMBL" id="RZR73157.1"/>
    </source>
</evidence>
<organism evidence="1">
    <name type="scientific">Ensete ventricosum</name>
    <name type="common">Abyssinian banana</name>
    <name type="synonym">Musa ensete</name>
    <dbReference type="NCBI Taxonomy" id="4639"/>
    <lineage>
        <taxon>Eukaryota</taxon>
        <taxon>Viridiplantae</taxon>
        <taxon>Streptophyta</taxon>
        <taxon>Embryophyta</taxon>
        <taxon>Tracheophyta</taxon>
        <taxon>Spermatophyta</taxon>
        <taxon>Magnoliopsida</taxon>
        <taxon>Liliopsida</taxon>
        <taxon>Zingiberales</taxon>
        <taxon>Musaceae</taxon>
        <taxon>Ensete</taxon>
    </lineage>
</organism>
<sequence length="250" mass="27626">MHARVVLVRVGCMSPKDMVHVLFPFEHVLITQFSNTNPLESTSGPSRTLGLFDEDSMAGNHVIPLSGAFHVVLVPVSMTVFIESYRGSHHINPSHVHRCSSTSTEYTGSSIYLWRSSLLHCVGPARACMFHILVAALQIDRTFRSPTLSSFLFSASMLPRIGQRTVYPPAREKANPVERLLLGPRRTGAMSPVLLTNAVTYPQPSPDDPTAVEDNKGDEPFHVGYFWTLVLCGSNHPSHSTKCLAGQQWF</sequence>
<gene>
    <name evidence="1" type="ORF">BHM03_00020929</name>
</gene>
<accession>A0A445MFT8</accession>
<dbReference type="EMBL" id="KV875840">
    <property type="protein sequence ID" value="RZR73157.1"/>
    <property type="molecule type" value="Genomic_DNA"/>
</dbReference>
<dbReference type="Proteomes" id="UP000290560">
    <property type="component" value="Unassembled WGS sequence"/>
</dbReference>
<proteinExistence type="predicted"/>
<protein>
    <submittedName>
        <fullName evidence="1">Uncharacterized protein</fullName>
    </submittedName>
</protein>
<dbReference type="AlphaFoldDB" id="A0A445MFT8"/>
<reference evidence="1" key="1">
    <citation type="journal article" date="2018" name="Data Brief">
        <title>Genome sequence data from 17 accessions of Ensete ventricosum, a staple food crop for millions in Ethiopia.</title>
        <authorList>
            <person name="Yemataw Z."/>
            <person name="Muzemil S."/>
            <person name="Ambachew D."/>
            <person name="Tripathi L."/>
            <person name="Tesfaye K."/>
            <person name="Chala A."/>
            <person name="Farbos A."/>
            <person name="O'Neill P."/>
            <person name="Moore K."/>
            <person name="Grant M."/>
            <person name="Studholme D.J."/>
        </authorList>
    </citation>
    <scope>NUCLEOTIDE SEQUENCE [LARGE SCALE GENOMIC DNA]</scope>
    <source>
        <tissue evidence="1">Leaf</tissue>
    </source>
</reference>